<dbReference type="GO" id="GO:0003723">
    <property type="term" value="F:RNA binding"/>
    <property type="evidence" value="ECO:0007669"/>
    <property type="project" value="UniProtKB-UniRule"/>
</dbReference>
<feature type="domain" description="K Homology" evidence="3">
    <location>
        <begin position="226"/>
        <end position="297"/>
    </location>
</feature>
<feature type="domain" description="K Homology" evidence="3">
    <location>
        <begin position="28"/>
        <end position="113"/>
    </location>
</feature>
<organism evidence="4 5">
    <name type="scientific">Acanthocheilonema viteae</name>
    <name type="common">Filarial nematode worm</name>
    <name type="synonym">Dipetalonema viteae</name>
    <dbReference type="NCBI Taxonomy" id="6277"/>
    <lineage>
        <taxon>Eukaryota</taxon>
        <taxon>Metazoa</taxon>
        <taxon>Ecdysozoa</taxon>
        <taxon>Nematoda</taxon>
        <taxon>Chromadorea</taxon>
        <taxon>Rhabditida</taxon>
        <taxon>Spirurina</taxon>
        <taxon>Spiruromorpha</taxon>
        <taxon>Filarioidea</taxon>
        <taxon>Onchocercidae</taxon>
        <taxon>Acanthocheilonema</taxon>
    </lineage>
</organism>
<dbReference type="SMART" id="SM00322">
    <property type="entry name" value="KH"/>
    <property type="match status" value="3"/>
</dbReference>
<dbReference type="Pfam" id="PF00013">
    <property type="entry name" value="KH_1"/>
    <property type="match status" value="2"/>
</dbReference>
<accession>A0A498SJ77</accession>
<reference evidence="4 5" key="1">
    <citation type="submission" date="2018-08" db="EMBL/GenBank/DDBJ databases">
        <authorList>
            <person name="Laetsch R D."/>
            <person name="Stevens L."/>
            <person name="Kumar S."/>
            <person name="Blaxter L. M."/>
        </authorList>
    </citation>
    <scope>NUCLEOTIDE SEQUENCE [LARGE SCALE GENOMIC DNA]</scope>
</reference>
<evidence type="ECO:0000256" key="1">
    <source>
        <dbReference type="ARBA" id="ARBA00022737"/>
    </source>
</evidence>
<dbReference type="SUPFAM" id="SSF54791">
    <property type="entry name" value="Eukaryotic type KH-domain (KH-domain type I)"/>
    <property type="match status" value="2"/>
</dbReference>
<dbReference type="InterPro" id="IPR004087">
    <property type="entry name" value="KH_dom"/>
</dbReference>
<dbReference type="CDD" id="cd22434">
    <property type="entry name" value="KH-I_HNRNPK_rpt3"/>
    <property type="match status" value="1"/>
</dbReference>
<dbReference type="InterPro" id="IPR036612">
    <property type="entry name" value="KH_dom_type_1_sf"/>
</dbReference>
<keyword evidence="1" id="KW-0677">Repeat</keyword>
<proteinExistence type="predicted"/>
<evidence type="ECO:0000313" key="4">
    <source>
        <dbReference type="EMBL" id="VBB31102.1"/>
    </source>
</evidence>
<dbReference type="Proteomes" id="UP000276991">
    <property type="component" value="Unassembled WGS sequence"/>
</dbReference>
<keyword evidence="5" id="KW-1185">Reference proteome</keyword>
<keyword evidence="2" id="KW-0694">RNA-binding</keyword>
<gene>
    <name evidence="4" type="ORF">NAV_LOCUS5893</name>
</gene>
<feature type="domain" description="K Homology" evidence="3">
    <location>
        <begin position="378"/>
        <end position="448"/>
    </location>
</feature>
<dbReference type="PANTHER" id="PTHR10288">
    <property type="entry name" value="KH DOMAIN CONTAINING RNA BINDING PROTEIN"/>
    <property type="match status" value="1"/>
</dbReference>
<dbReference type="EMBL" id="UPTC01001105">
    <property type="protein sequence ID" value="VBB31102.1"/>
    <property type="molecule type" value="Genomic_DNA"/>
</dbReference>
<dbReference type="AlphaFoldDB" id="A0A498SJ77"/>
<protein>
    <recommendedName>
        <fullName evidence="3">K Homology domain-containing protein</fullName>
    </recommendedName>
</protein>
<dbReference type="Gene3D" id="3.30.1370.10">
    <property type="entry name" value="K Homology domain, type 1"/>
    <property type="match status" value="3"/>
</dbReference>
<dbReference type="InterPro" id="IPR004088">
    <property type="entry name" value="KH_dom_type_1"/>
</dbReference>
<dbReference type="OrthoDB" id="1937934at2759"/>
<dbReference type="PROSITE" id="PS50084">
    <property type="entry name" value="KH_TYPE_1"/>
    <property type="match status" value="3"/>
</dbReference>
<name>A0A498SJ77_ACAVI</name>
<dbReference type="STRING" id="6277.A0A498SJ77"/>
<evidence type="ECO:0000256" key="2">
    <source>
        <dbReference type="PROSITE-ProRule" id="PRU00117"/>
    </source>
</evidence>
<evidence type="ECO:0000313" key="5">
    <source>
        <dbReference type="Proteomes" id="UP000276991"/>
    </source>
</evidence>
<evidence type="ECO:0000259" key="3">
    <source>
        <dbReference type="SMART" id="SM00322"/>
    </source>
</evidence>
<sequence length="460" mass="51570">MKRSGGDRFGSGSKRTRMDSYEEALANGKYELRLVVTSRGAGGIIGRGGENIKRLRSEVLHLDGERCAFDLLFLMSEKIVRENKILGSRKRIFLSNPYFIKEAVKSLLYATALNILLFGGLSNMNYEIVNTAQTNAHLQFDANLTVPDSQTPERFLAVRQDETKDFDYKFVPNSTLPFLAAVGFRLVLTLTATTENIANCLREIIPRLDENREDDHDRRGKKADRSDSEMKVLVHESHAGAVIGRGGSRIKELREKTGAQLKVFSRCAPQSTERIVLLNGEVEKIIDCINIIIDVLKEIPIKGPVRPYDPMYYDPDIINDYGGYVPDRNFISRVGRGRDYGFGSSMVPSRYPARDERYSGVRDVMGRYSPIPAMQTTQVETTDVTIPDELGGAIIGKGGSRINRVREESGAQIEVEPHRDNGGDRIITISGTREQIQAAQYLLQQCVRTSEAGRRYLSEH</sequence>